<dbReference type="RefSeq" id="WP_125015478.1">
    <property type="nucleotide sequence ID" value="NZ_QWEZ01000001.1"/>
</dbReference>
<accession>A0A3P3VSU2</accession>
<evidence type="ECO:0000313" key="3">
    <source>
        <dbReference type="Proteomes" id="UP000280792"/>
    </source>
</evidence>
<dbReference type="EMBL" id="QWEZ01000001">
    <property type="protein sequence ID" value="RRJ85048.1"/>
    <property type="molecule type" value="Genomic_DNA"/>
</dbReference>
<protein>
    <submittedName>
        <fullName evidence="2">Uncharacterized protein</fullName>
    </submittedName>
</protein>
<reference evidence="2 3" key="2">
    <citation type="submission" date="2018-12" db="EMBL/GenBank/DDBJ databases">
        <title>Simiduia agarivorans gen. nov., sp. nov., a marine, agarolytic bacterium isolated from shallow coastal water from Keelung, Taiwan.</title>
        <authorList>
            <person name="Shieh W.Y."/>
        </authorList>
    </citation>
    <scope>NUCLEOTIDE SEQUENCE [LARGE SCALE GENOMIC DNA]</scope>
    <source>
        <strain evidence="2 3">GTF-13</strain>
    </source>
</reference>
<feature type="compositionally biased region" description="Polar residues" evidence="1">
    <location>
        <begin position="30"/>
        <end position="40"/>
    </location>
</feature>
<organism evidence="2 3">
    <name type="scientific">Aestuariirhabdus litorea</name>
    <dbReference type="NCBI Taxonomy" id="2528527"/>
    <lineage>
        <taxon>Bacteria</taxon>
        <taxon>Pseudomonadati</taxon>
        <taxon>Pseudomonadota</taxon>
        <taxon>Gammaproteobacteria</taxon>
        <taxon>Oceanospirillales</taxon>
        <taxon>Aestuariirhabdaceae</taxon>
        <taxon>Aestuariirhabdus</taxon>
    </lineage>
</organism>
<proteinExistence type="predicted"/>
<feature type="region of interest" description="Disordered" evidence="1">
    <location>
        <begin position="28"/>
        <end position="61"/>
    </location>
</feature>
<name>A0A3P3VSU2_9GAMM</name>
<evidence type="ECO:0000313" key="2">
    <source>
        <dbReference type="EMBL" id="RRJ85048.1"/>
    </source>
</evidence>
<dbReference type="Proteomes" id="UP000280792">
    <property type="component" value="Unassembled WGS sequence"/>
</dbReference>
<comment type="caution">
    <text evidence="2">The sequence shown here is derived from an EMBL/GenBank/DDBJ whole genome shotgun (WGS) entry which is preliminary data.</text>
</comment>
<keyword evidence="3" id="KW-1185">Reference proteome</keyword>
<evidence type="ECO:0000256" key="1">
    <source>
        <dbReference type="SAM" id="MobiDB-lite"/>
    </source>
</evidence>
<dbReference type="AlphaFoldDB" id="A0A3P3VSU2"/>
<reference evidence="2 3" key="1">
    <citation type="submission" date="2018-08" db="EMBL/GenBank/DDBJ databases">
        <authorList>
            <person name="Khan S.A."/>
        </authorList>
    </citation>
    <scope>NUCLEOTIDE SEQUENCE [LARGE SCALE GENOMIC DNA]</scope>
    <source>
        <strain evidence="2 3">GTF-13</strain>
    </source>
</reference>
<sequence length="61" mass="7095">MPDVTLTREICDRLHEAPEDLKARAEEIKQSQVQEKQSIQGVEKKRSGYQGPGLWSEWRVE</sequence>
<gene>
    <name evidence="2" type="ORF">D0544_08210</name>
</gene>